<evidence type="ECO:0000313" key="2">
    <source>
        <dbReference type="Proteomes" id="UP000229401"/>
    </source>
</evidence>
<dbReference type="Proteomes" id="UP000229401">
    <property type="component" value="Unassembled WGS sequence"/>
</dbReference>
<reference evidence="2" key="1">
    <citation type="submission" date="2017-09" db="EMBL/GenBank/DDBJ databases">
        <title>Depth-based differentiation of microbial function through sediment-hosted aquifers and enrichment of novel symbionts in the deep terrestrial subsurface.</title>
        <authorList>
            <person name="Probst A.J."/>
            <person name="Ladd B."/>
            <person name="Jarett J.K."/>
            <person name="Geller-Mcgrath D.E."/>
            <person name="Sieber C.M.K."/>
            <person name="Emerson J.B."/>
            <person name="Anantharaman K."/>
            <person name="Thomas B.C."/>
            <person name="Malmstrom R."/>
            <person name="Stieglmeier M."/>
            <person name="Klingl A."/>
            <person name="Woyke T."/>
            <person name="Ryan C.M."/>
            <person name="Banfield J.F."/>
        </authorList>
    </citation>
    <scope>NUCLEOTIDE SEQUENCE [LARGE SCALE GENOMIC DNA]</scope>
</reference>
<organism evidence="1 2">
    <name type="scientific">Candidatus Roizmanbacteria bacterium CG_4_10_14_0_8_um_filter_33_9</name>
    <dbReference type="NCBI Taxonomy" id="1974826"/>
    <lineage>
        <taxon>Bacteria</taxon>
        <taxon>Candidatus Roizmaniibacteriota</taxon>
    </lineage>
</organism>
<evidence type="ECO:0000313" key="1">
    <source>
        <dbReference type="EMBL" id="PIY72383.1"/>
    </source>
</evidence>
<protein>
    <submittedName>
        <fullName evidence="1">Uncharacterized protein</fullName>
    </submittedName>
</protein>
<name>A0A2M7QJ86_9BACT</name>
<gene>
    <name evidence="1" type="ORF">COY87_01275</name>
</gene>
<dbReference type="AlphaFoldDB" id="A0A2M7QJ86"/>
<accession>A0A2M7QJ86</accession>
<comment type="caution">
    <text evidence="1">The sequence shown here is derived from an EMBL/GenBank/DDBJ whole genome shotgun (WGS) entry which is preliminary data.</text>
</comment>
<proteinExistence type="predicted"/>
<dbReference type="EMBL" id="PFLI01000047">
    <property type="protein sequence ID" value="PIY72383.1"/>
    <property type="molecule type" value="Genomic_DNA"/>
</dbReference>
<sequence>MENRREKFIRLATLRTSATLDKLRLIGNLSNKSNYDYSDEDIKKIISALEEQLRIIKHKFYLKPKKGFRL</sequence>